<accession>A0A2S9YIW3</accession>
<proteinExistence type="predicted"/>
<dbReference type="AlphaFoldDB" id="A0A2S9YIW3"/>
<evidence type="ECO:0000313" key="2">
    <source>
        <dbReference type="Proteomes" id="UP000238823"/>
    </source>
</evidence>
<protein>
    <submittedName>
        <fullName evidence="1">Uncharacterized protein</fullName>
    </submittedName>
</protein>
<dbReference type="EMBL" id="PVNL01000099">
    <property type="protein sequence ID" value="PRQ05039.1"/>
    <property type="molecule type" value="Genomic_DNA"/>
</dbReference>
<comment type="caution">
    <text evidence="1">The sequence shown here is derived from an EMBL/GenBank/DDBJ whole genome shotgun (WGS) entry which is preliminary data.</text>
</comment>
<organism evidence="1 2">
    <name type="scientific">Enhygromyxa salina</name>
    <dbReference type="NCBI Taxonomy" id="215803"/>
    <lineage>
        <taxon>Bacteria</taxon>
        <taxon>Pseudomonadati</taxon>
        <taxon>Myxococcota</taxon>
        <taxon>Polyangia</taxon>
        <taxon>Nannocystales</taxon>
        <taxon>Nannocystaceae</taxon>
        <taxon>Enhygromyxa</taxon>
    </lineage>
</organism>
<dbReference type="RefSeq" id="WP_106091735.1">
    <property type="nucleotide sequence ID" value="NZ_PVNL01000099.1"/>
</dbReference>
<reference evidence="1 2" key="1">
    <citation type="submission" date="2018-03" db="EMBL/GenBank/DDBJ databases">
        <title>Draft Genome Sequences of the Obligatory Marine Myxobacteria Enhygromyxa salina SWB007.</title>
        <authorList>
            <person name="Poehlein A."/>
            <person name="Moghaddam J.A."/>
            <person name="Harms H."/>
            <person name="Alanjari M."/>
            <person name="Koenig G.M."/>
            <person name="Daniel R."/>
            <person name="Schaeberle T.F."/>
        </authorList>
    </citation>
    <scope>NUCLEOTIDE SEQUENCE [LARGE SCALE GENOMIC DNA]</scope>
    <source>
        <strain evidence="1 2">SWB007</strain>
    </source>
</reference>
<gene>
    <name evidence="1" type="ORF">ENSA7_48220</name>
</gene>
<dbReference type="Proteomes" id="UP000238823">
    <property type="component" value="Unassembled WGS sequence"/>
</dbReference>
<name>A0A2S9YIW3_9BACT</name>
<evidence type="ECO:0000313" key="1">
    <source>
        <dbReference type="EMBL" id="PRQ05039.1"/>
    </source>
</evidence>
<sequence>MSIAKLAAGAQSSSGYGVDAWLDISLEPMTKVWQGMGGASNFFFSEEDAREARGSYMGTNPYRFAETLWRLAQVSPSAKYGYRSGIAEFVVDLPVAAAVGICHANSSLGSGSVFQYYIPDWDKALYRTGRTYTFKQTAY</sequence>